<evidence type="ECO:0000256" key="2">
    <source>
        <dbReference type="ARBA" id="ARBA00022679"/>
    </source>
</evidence>
<sequence length="250" mass="27377">MLEEKAEIFIDKLKKADNAVVLTGAGVSTSSGIPDFRSKNGLYSKISEDTFNLDNFLTNPMEYYKTALEYIHPLADSEPNVAHKMLAELESRGLIEAVITQNIDNLHQKAGSKNVIEFHGNINSFFCTGCGKQYTREAVEESAAAGKLPECTECGRMIRPGVVFFGDPIPEEALTYSYRLASECGAFAAIGSSLCVMPASNLPLIAMQGGADVFVINREQVYPDHMTKYNFTVDITEFSEAVLDFLGQSS</sequence>
<dbReference type="InterPro" id="IPR026591">
    <property type="entry name" value="Sirtuin_cat_small_dom_sf"/>
</dbReference>
<dbReference type="KEGG" id="pbp:STSP1_01009"/>
<feature type="binding site" evidence="4">
    <location>
        <position position="127"/>
    </location>
    <ligand>
        <name>Zn(2+)</name>
        <dbReference type="ChEBI" id="CHEBI:29105"/>
    </ligand>
</feature>
<dbReference type="GO" id="GO:0046872">
    <property type="term" value="F:metal ion binding"/>
    <property type="evidence" value="ECO:0007669"/>
    <property type="project" value="UniProtKB-KW"/>
</dbReference>
<evidence type="ECO:0000259" key="5">
    <source>
        <dbReference type="PROSITE" id="PS50305"/>
    </source>
</evidence>
<dbReference type="EMBL" id="CP021023">
    <property type="protein sequence ID" value="ARN56622.1"/>
    <property type="molecule type" value="Genomic_DNA"/>
</dbReference>
<keyword evidence="4" id="KW-0479">Metal-binding</keyword>
<dbReference type="AlphaFoldDB" id="A0A1W6LLK0"/>
<dbReference type="CDD" id="cd01407">
    <property type="entry name" value="SIR2-fam"/>
    <property type="match status" value="1"/>
</dbReference>
<dbReference type="Proteomes" id="UP000193334">
    <property type="component" value="Chromosome"/>
</dbReference>
<dbReference type="PANTHER" id="PTHR11085">
    <property type="entry name" value="NAD-DEPENDENT PROTEIN DEACYLASE SIRTUIN-5, MITOCHONDRIAL-RELATED"/>
    <property type="match status" value="1"/>
</dbReference>
<dbReference type="Pfam" id="PF02146">
    <property type="entry name" value="SIR2"/>
    <property type="match status" value="1"/>
</dbReference>
<gene>
    <name evidence="6" type="primary">cobB</name>
    <name evidence="6" type="ORF">STSP1_01009</name>
</gene>
<protein>
    <recommendedName>
        <fullName evidence="1">protein acetyllysine N-acetyltransferase</fullName>
        <ecNumber evidence="1">2.3.1.286</ecNumber>
    </recommendedName>
</protein>
<evidence type="ECO:0000256" key="3">
    <source>
        <dbReference type="ARBA" id="ARBA00023027"/>
    </source>
</evidence>
<dbReference type="SUPFAM" id="SSF52467">
    <property type="entry name" value="DHS-like NAD/FAD-binding domain"/>
    <property type="match status" value="1"/>
</dbReference>
<dbReference type="InterPro" id="IPR026590">
    <property type="entry name" value="Ssirtuin_cat_dom"/>
</dbReference>
<keyword evidence="7" id="KW-1185">Reference proteome</keyword>
<dbReference type="Gene3D" id="3.40.50.1220">
    <property type="entry name" value="TPP-binding domain"/>
    <property type="match status" value="1"/>
</dbReference>
<dbReference type="InterPro" id="IPR029035">
    <property type="entry name" value="DHS-like_NAD/FAD-binding_dom"/>
</dbReference>
<evidence type="ECO:0000313" key="6">
    <source>
        <dbReference type="EMBL" id="ARN56622.1"/>
    </source>
</evidence>
<feature type="binding site" evidence="4">
    <location>
        <position position="130"/>
    </location>
    <ligand>
        <name>Zn(2+)</name>
        <dbReference type="ChEBI" id="CHEBI:29105"/>
    </ligand>
</feature>
<name>A0A1W6LLK0_9BACT</name>
<dbReference type="PROSITE" id="PS50305">
    <property type="entry name" value="SIRTUIN"/>
    <property type="match status" value="1"/>
</dbReference>
<dbReference type="GO" id="GO:0070403">
    <property type="term" value="F:NAD+ binding"/>
    <property type="evidence" value="ECO:0007669"/>
    <property type="project" value="InterPro"/>
</dbReference>
<dbReference type="PANTHER" id="PTHR11085:SF4">
    <property type="entry name" value="NAD-DEPENDENT PROTEIN DEACYLASE"/>
    <property type="match status" value="1"/>
</dbReference>
<organism evidence="6 7">
    <name type="scientific">Sedimentisphaera salicampi</name>
    <dbReference type="NCBI Taxonomy" id="1941349"/>
    <lineage>
        <taxon>Bacteria</taxon>
        <taxon>Pseudomonadati</taxon>
        <taxon>Planctomycetota</taxon>
        <taxon>Phycisphaerae</taxon>
        <taxon>Sedimentisphaerales</taxon>
        <taxon>Sedimentisphaeraceae</taxon>
        <taxon>Sedimentisphaera</taxon>
    </lineage>
</organism>
<dbReference type="EC" id="2.3.1.286" evidence="1"/>
<dbReference type="STRING" id="1941349.STSP1_01009"/>
<feature type="binding site" evidence="4">
    <location>
        <position position="151"/>
    </location>
    <ligand>
        <name>Zn(2+)</name>
        <dbReference type="ChEBI" id="CHEBI:29105"/>
    </ligand>
</feature>
<keyword evidence="3" id="KW-0520">NAD</keyword>
<reference evidence="7" key="1">
    <citation type="submission" date="2017-04" db="EMBL/GenBank/DDBJ databases">
        <title>Comparative genomics and description of representatives of a novel lineage of planctomycetes thriving in anoxic sediments.</title>
        <authorList>
            <person name="Spring S."/>
            <person name="Bunk B."/>
            <person name="Sproer C."/>
        </authorList>
    </citation>
    <scope>NUCLEOTIDE SEQUENCE [LARGE SCALE GENOMIC DNA]</scope>
    <source>
        <strain evidence="7">ST-PulAB-D4</strain>
    </source>
</reference>
<keyword evidence="6" id="KW-0378">Hydrolase</keyword>
<proteinExistence type="predicted"/>
<evidence type="ECO:0000256" key="4">
    <source>
        <dbReference type="PROSITE-ProRule" id="PRU00236"/>
    </source>
</evidence>
<dbReference type="GO" id="GO:0017136">
    <property type="term" value="F:histone deacetylase activity, NAD-dependent"/>
    <property type="evidence" value="ECO:0007669"/>
    <property type="project" value="TreeGrafter"/>
</dbReference>
<evidence type="ECO:0000256" key="1">
    <source>
        <dbReference type="ARBA" id="ARBA00012928"/>
    </source>
</evidence>
<dbReference type="Gene3D" id="3.30.1600.10">
    <property type="entry name" value="SIR2/SIRT2 'Small Domain"/>
    <property type="match status" value="1"/>
</dbReference>
<feature type="domain" description="Deacetylase sirtuin-type" evidence="5">
    <location>
        <begin position="1"/>
        <end position="249"/>
    </location>
</feature>
<dbReference type="InterPro" id="IPR003000">
    <property type="entry name" value="Sirtuin"/>
</dbReference>
<dbReference type="InterPro" id="IPR050134">
    <property type="entry name" value="NAD-dep_sirtuin_deacylases"/>
</dbReference>
<dbReference type="RefSeq" id="WP_085755310.1">
    <property type="nucleotide sequence ID" value="NZ_CP021023.1"/>
</dbReference>
<keyword evidence="4" id="KW-0862">Zinc</keyword>
<evidence type="ECO:0000313" key="7">
    <source>
        <dbReference type="Proteomes" id="UP000193334"/>
    </source>
</evidence>
<accession>A0A1W6LLK0</accession>
<dbReference type="GO" id="GO:0016787">
    <property type="term" value="F:hydrolase activity"/>
    <property type="evidence" value="ECO:0007669"/>
    <property type="project" value="UniProtKB-KW"/>
</dbReference>
<feature type="binding site" evidence="4">
    <location>
        <position position="154"/>
    </location>
    <ligand>
        <name>Zn(2+)</name>
        <dbReference type="ChEBI" id="CHEBI:29105"/>
    </ligand>
</feature>
<keyword evidence="2" id="KW-0808">Transferase</keyword>
<feature type="active site" description="Proton acceptor" evidence="4">
    <location>
        <position position="119"/>
    </location>
</feature>